<dbReference type="InterPro" id="IPR001434">
    <property type="entry name" value="OmcB-like_DUF11"/>
</dbReference>
<dbReference type="Proteomes" id="UP001236569">
    <property type="component" value="Unassembled WGS sequence"/>
</dbReference>
<dbReference type="Gene3D" id="2.60.40.10">
    <property type="entry name" value="Immunoglobulins"/>
    <property type="match status" value="6"/>
</dbReference>
<evidence type="ECO:0000259" key="3">
    <source>
        <dbReference type="Pfam" id="PF19408"/>
    </source>
</evidence>
<sequence>MNKFTQVVVVLCISMLSIFQTHAQVKTLENNKIPMDPIVGTGVTINSSPSLTGGATNTSNVVNGDLSDFATIDLTLSLLGGGVGLTVQDAKQYYPAGNVVGFVVAPGAGLLSASALSNISIKTFRDGTLQETATVSGGLLNASVLGGSIGKQVLSFTTTKDFDQVQLFYSGGIVGLLNSLKVYYAFEGPAATTNLDCADKWVNGGSGTFTVNKGTYTTGLLSICLSSVSNEANAINASTTDYASLNVLAAVSLLGTCNNFLEVTSPTTKPAGTEAGFVISDGNSLINLNLLNGITIETYNGSIKQESIAGNSSLVKLGLLGNSSSYEFGFKTTKAFNKIRIISTSGLVTLDGDLRVFYAYSKLDSDNDGVSDCLDKCAGGNDLLDTDGDGLPDGCDQNTINVAVSKTSSNNGAPVPQGTQVTYTIKATRTSGSAAATGLEITDLLPTGVTYVSHSAESGTTYDQTTGKWYIGSLLGGDKLVATLTITVTAKDEGVIFNTATITAKDGNTNSGKESETVCISVPVKLCANESLTLTAPTTLASYQWKKDGVNIPGATTNTLTVTEAGSYTLDGTLTGNCPTGNCCPIIVELLPIPVLAVTAQPANGNCTGSTITLGVTGTNTATYAWAGPNGFTSTTANPTVTTSATSVHAGVYTITGTSSLGCTATATVQVNVNPVPTATANAPLQVCLNGTANLSVSSNPAGASYSWSGPAGFTSTAASPTIASVTSANVGTYSVSVTDINGCTATTTTSISLYTAPVITITPTALAVCEQTPITLTASGASTYSWTGPNGFTSTSANPTVTASASMTQHAGVYTVTGVSGDNCSATATVNVMVNPKPMVTATTVVAVNCSGVPLTLKATTDGTNPTYAWTGPNSFTSTDASPVVSANATAAMTGTYTVTVTDNKGCIGTASVAVTVNPAPTTTITGGPTITVCSDTPIAFTLSGKQTGETYAWSGPNGFTSTVADPTVTATATAANQGVYTVVVTSTLGCNQTATVSVTVNATPAGITSNVSVCAGTPTTLTATGGSTYSWDTGETTASISVSPTLSTTYRVTKTSAQGCSIVDVFNVTVNAAPTLAGAVSICNDANTPATSTDDTYTFTLNPSGGSGTTYTVSGSGITTATANYGAPSSPFGPFLISGGAKIITITDANGCSLNNVTITPPVTCSSCPQVCVPITITKVR</sequence>
<evidence type="ECO:0008006" key="6">
    <source>
        <dbReference type="Google" id="ProtNLM"/>
    </source>
</evidence>
<feature type="chain" id="PRO_5045526540" description="DUF11 domain-containing protein" evidence="1">
    <location>
        <begin position="24"/>
        <end position="1183"/>
    </location>
</feature>
<dbReference type="Gene3D" id="2.60.40.1170">
    <property type="entry name" value="Mu homology domain, subdomain B"/>
    <property type="match status" value="1"/>
</dbReference>
<protein>
    <recommendedName>
        <fullName evidence="6">DUF11 domain-containing protein</fullName>
    </recommendedName>
</protein>
<evidence type="ECO:0000256" key="1">
    <source>
        <dbReference type="SAM" id="SignalP"/>
    </source>
</evidence>
<accession>A0ABT6YV94</accession>
<gene>
    <name evidence="4" type="ORF">QM480_24115</name>
</gene>
<evidence type="ECO:0000313" key="5">
    <source>
        <dbReference type="Proteomes" id="UP001236569"/>
    </source>
</evidence>
<dbReference type="RefSeq" id="WP_283372096.1">
    <property type="nucleotide sequence ID" value="NZ_JASHID010000031.1"/>
</dbReference>
<reference evidence="4 5" key="1">
    <citation type="submission" date="2023-05" db="EMBL/GenBank/DDBJ databases">
        <title>Novel species of genus Flectobacillus isolated from stream in China.</title>
        <authorList>
            <person name="Lu H."/>
        </authorList>
    </citation>
    <scope>NUCLEOTIDE SEQUENCE [LARGE SCALE GENOMIC DNA]</scope>
    <source>
        <strain evidence="4 5">DC10W</strain>
    </source>
</reference>
<proteinExistence type="predicted"/>
<keyword evidence="1" id="KW-0732">Signal</keyword>
<feature type="signal peptide" evidence="1">
    <location>
        <begin position="1"/>
        <end position="23"/>
    </location>
</feature>
<dbReference type="InterPro" id="IPR028974">
    <property type="entry name" value="TSP_type-3_rpt"/>
</dbReference>
<comment type="caution">
    <text evidence="4">The sequence shown here is derived from an EMBL/GenBank/DDBJ whole genome shotgun (WGS) entry which is preliminary data.</text>
</comment>
<organism evidence="4 5">
    <name type="scientific">Flectobacillus longus</name>
    <dbReference type="NCBI Taxonomy" id="2984207"/>
    <lineage>
        <taxon>Bacteria</taxon>
        <taxon>Pseudomonadati</taxon>
        <taxon>Bacteroidota</taxon>
        <taxon>Cytophagia</taxon>
        <taxon>Cytophagales</taxon>
        <taxon>Flectobacillaceae</taxon>
        <taxon>Flectobacillus</taxon>
    </lineage>
</organism>
<feature type="domain" description="DUF11" evidence="2">
    <location>
        <begin position="402"/>
        <end position="516"/>
    </location>
</feature>
<feature type="domain" description="PKD-like" evidence="3">
    <location>
        <begin position="678"/>
        <end position="752"/>
    </location>
</feature>
<keyword evidence="5" id="KW-1185">Reference proteome</keyword>
<dbReference type="Pfam" id="PF01345">
    <property type="entry name" value="DUF11"/>
    <property type="match status" value="1"/>
</dbReference>
<dbReference type="SUPFAM" id="SSF103647">
    <property type="entry name" value="TSP type-3 repeat"/>
    <property type="match status" value="1"/>
</dbReference>
<name>A0ABT6YV94_9BACT</name>
<dbReference type="InterPro" id="IPR045829">
    <property type="entry name" value="PKD_6"/>
</dbReference>
<dbReference type="InterPro" id="IPR013783">
    <property type="entry name" value="Ig-like_fold"/>
</dbReference>
<evidence type="ECO:0000313" key="4">
    <source>
        <dbReference type="EMBL" id="MDI9867451.1"/>
    </source>
</evidence>
<dbReference type="Pfam" id="PF19408">
    <property type="entry name" value="PKD_6"/>
    <property type="match status" value="1"/>
</dbReference>
<dbReference type="EMBL" id="JASHID010000031">
    <property type="protein sequence ID" value="MDI9867451.1"/>
    <property type="molecule type" value="Genomic_DNA"/>
</dbReference>
<evidence type="ECO:0000259" key="2">
    <source>
        <dbReference type="Pfam" id="PF01345"/>
    </source>
</evidence>